<reference evidence="1" key="1">
    <citation type="journal article" date="2022" name="bioRxiv">
        <title>Population genetic analysis of Ophidiomyces ophidiicola, the causative agent of snake fungal disease, indicates recent introductions to the USA.</title>
        <authorList>
            <person name="Ladner J.T."/>
            <person name="Palmer J.M."/>
            <person name="Ettinger C.L."/>
            <person name="Stajich J.E."/>
            <person name="Farrell T.M."/>
            <person name="Glorioso B.M."/>
            <person name="Lawson B."/>
            <person name="Price S.J."/>
            <person name="Stengle A.G."/>
            <person name="Grear D.A."/>
            <person name="Lorch J.M."/>
        </authorList>
    </citation>
    <scope>NUCLEOTIDE SEQUENCE</scope>
    <source>
        <strain evidence="1">NWHC 24266-5</strain>
    </source>
</reference>
<name>A0ACB8UUV3_9EURO</name>
<protein>
    <submittedName>
        <fullName evidence="1">Oligosaccharide translocation protein rft1</fullName>
    </submittedName>
</protein>
<gene>
    <name evidence="1" type="primary">RFT1</name>
    <name evidence="1" type="ORF">LOY88_003945</name>
</gene>
<dbReference type="EMBL" id="JALBCA010000055">
    <property type="protein sequence ID" value="KAI2385712.1"/>
    <property type="molecule type" value="Genomic_DNA"/>
</dbReference>
<comment type="caution">
    <text evidence="1">The sequence shown here is derived from an EMBL/GenBank/DDBJ whole genome shotgun (WGS) entry which is preliminary data.</text>
</comment>
<accession>A0ACB8UUV3</accession>
<proteinExistence type="predicted"/>
<evidence type="ECO:0000313" key="1">
    <source>
        <dbReference type="EMBL" id="KAI2385712.1"/>
    </source>
</evidence>
<sequence>MARLATSSVAYLVGIQLFSRAVTFAANQILLSHISPKELGIAAQLELYSITVLYFSRESIRVAVQTNASSEYEATELHKKVEKSDSRRNSSRNSCQAVVNVSYVALILGLLLLQIFSILYTRSALEEVLRTSHFQASLTLIGVATALELFAEPCFAAVQYYMQLRSRAIIETSASFAKGVLSCGTVLFMRRMGSEVGPLAFAVGQVSYSIVIFCGYFAVAKGISIQHGLSLFPADISESTDSSFLFRFLSPTLLYRSANLFFQSVVKHILTQGDSMILAALSTLEDQGLFALASNYGGLIARIIFQPIEESSRSIFGQRLPKNGEKTSLEDLAFAKRYLRDVLYAYSLLAVILWFIGPLLLPMVLELLLSHRWSSANVQGVLLTYCYYIPILAFNGMTEAFVSSAATNSELRVQAIWMAICSFVFVLTAYVLLKMLALGVQGLVWANMVNMSLRIGWSLWFILKYFSKNKQDLRLREFFPRNETCAFAAAVFAWSNTFVKQGVAFTTKHFIKMFLVAAAIGSTILYLERYYLKQQMLNFWPGNLRSNRRTPPIKL</sequence>
<organism evidence="1">
    <name type="scientific">Ophidiomyces ophidiicola</name>
    <dbReference type="NCBI Taxonomy" id="1387563"/>
    <lineage>
        <taxon>Eukaryota</taxon>
        <taxon>Fungi</taxon>
        <taxon>Dikarya</taxon>
        <taxon>Ascomycota</taxon>
        <taxon>Pezizomycotina</taxon>
        <taxon>Eurotiomycetes</taxon>
        <taxon>Eurotiomycetidae</taxon>
        <taxon>Onygenales</taxon>
        <taxon>Onygenaceae</taxon>
        <taxon>Ophidiomyces</taxon>
    </lineage>
</organism>